<accession>A0A940XLG0</accession>
<evidence type="ECO:0000256" key="1">
    <source>
        <dbReference type="ARBA" id="ARBA00008791"/>
    </source>
</evidence>
<proteinExistence type="inferred from homology"/>
<dbReference type="Proteomes" id="UP000677875">
    <property type="component" value="Unassembled WGS sequence"/>
</dbReference>
<dbReference type="PANTHER" id="PTHR46268">
    <property type="entry name" value="STRESS RESPONSE PROTEIN NHAX"/>
    <property type="match status" value="1"/>
</dbReference>
<dbReference type="EMBL" id="JAGPNL010000001">
    <property type="protein sequence ID" value="MBQ0825953.1"/>
    <property type="molecule type" value="Genomic_DNA"/>
</dbReference>
<feature type="domain" description="UspA" evidence="2">
    <location>
        <begin position="138"/>
        <end position="275"/>
    </location>
</feature>
<comment type="similarity">
    <text evidence="1">Belongs to the universal stress protein A family.</text>
</comment>
<dbReference type="InterPro" id="IPR006015">
    <property type="entry name" value="Universal_stress_UspA"/>
</dbReference>
<dbReference type="PRINTS" id="PR01438">
    <property type="entry name" value="UNVRSLSTRESS"/>
</dbReference>
<evidence type="ECO:0000313" key="4">
    <source>
        <dbReference type="Proteomes" id="UP000677875"/>
    </source>
</evidence>
<organism evidence="3 4">
    <name type="scientific">Streptomyces tagetis</name>
    <dbReference type="NCBI Taxonomy" id="2820809"/>
    <lineage>
        <taxon>Bacteria</taxon>
        <taxon>Bacillati</taxon>
        <taxon>Actinomycetota</taxon>
        <taxon>Actinomycetes</taxon>
        <taxon>Kitasatosporales</taxon>
        <taxon>Streptomycetaceae</taxon>
        <taxon>Streptomyces</taxon>
    </lineage>
</organism>
<dbReference type="PANTHER" id="PTHR46268:SF6">
    <property type="entry name" value="UNIVERSAL STRESS PROTEIN UP12"/>
    <property type="match status" value="1"/>
</dbReference>
<keyword evidence="4" id="KW-1185">Reference proteome</keyword>
<evidence type="ECO:0000313" key="3">
    <source>
        <dbReference type="EMBL" id="MBQ0825953.1"/>
    </source>
</evidence>
<feature type="domain" description="UspA" evidence="2">
    <location>
        <begin position="4"/>
        <end position="123"/>
    </location>
</feature>
<dbReference type="InterPro" id="IPR014729">
    <property type="entry name" value="Rossmann-like_a/b/a_fold"/>
</dbReference>
<dbReference type="InterPro" id="IPR006016">
    <property type="entry name" value="UspA"/>
</dbReference>
<sequence length="277" mass="29001">MRHHHVAVGVDGSPTSVRALDRAAREAERRGTALRVVYAVPDRDEAPPVLAFAAARVRRRHPRLDVETDAAEGGAVRALERASGAALLTVVGTRGLGPVAGLLLGSVTSRLAVRTLGPLLVVRGEPRRGRPAGDTGAVLVGLEDDTGAAVAACAFEEAERRDVPLTVLHVGEHRHAVPEPRTLVPGGRTGGREALRGRAEESAVRRGTARLRALYPRVDVESRTAAGRAAPALLAAAREAALVVVGVPRDGRLPRSGTLAHALLHRAPCPVLIVPGR</sequence>
<dbReference type="RefSeq" id="WP_210868618.1">
    <property type="nucleotide sequence ID" value="NZ_JAGPNL010000001.1"/>
</dbReference>
<reference evidence="3" key="1">
    <citation type="submission" date="2021-04" db="EMBL/GenBank/DDBJ databases">
        <title>Genome seq and assembly of Streptomyces sp. RG38.</title>
        <authorList>
            <person name="Chhetri G."/>
        </authorList>
    </citation>
    <scope>NUCLEOTIDE SEQUENCE</scope>
    <source>
        <strain evidence="3">RG38</strain>
    </source>
</reference>
<protein>
    <submittedName>
        <fullName evidence="3">Universal stress protein</fullName>
    </submittedName>
</protein>
<dbReference type="Pfam" id="PF00582">
    <property type="entry name" value="Usp"/>
    <property type="match status" value="2"/>
</dbReference>
<gene>
    <name evidence="3" type="ORF">J5Y05_05440</name>
</gene>
<comment type="caution">
    <text evidence="3">The sequence shown here is derived from an EMBL/GenBank/DDBJ whole genome shotgun (WGS) entry which is preliminary data.</text>
</comment>
<evidence type="ECO:0000259" key="2">
    <source>
        <dbReference type="Pfam" id="PF00582"/>
    </source>
</evidence>
<dbReference type="AlphaFoldDB" id="A0A940XLG0"/>
<dbReference type="Gene3D" id="3.40.50.620">
    <property type="entry name" value="HUPs"/>
    <property type="match status" value="2"/>
</dbReference>
<dbReference type="SUPFAM" id="SSF52402">
    <property type="entry name" value="Adenine nucleotide alpha hydrolases-like"/>
    <property type="match status" value="2"/>
</dbReference>
<name>A0A940XLG0_9ACTN</name>